<dbReference type="PIRSF" id="PIRSF002854">
    <property type="entry name" value="MetQ"/>
    <property type="match status" value="1"/>
</dbReference>
<dbReference type="EMBL" id="JACHJR010000001">
    <property type="protein sequence ID" value="MBB4949141.1"/>
    <property type="molecule type" value="Genomic_DNA"/>
</dbReference>
<name>A0A7W7WJA7_9ACTN</name>
<comment type="caution">
    <text evidence="10">The sequence shown here is derived from an EMBL/GenBank/DDBJ whole genome shotgun (WGS) entry which is preliminary data.</text>
</comment>
<evidence type="ECO:0000256" key="4">
    <source>
        <dbReference type="ARBA" id="ARBA00023139"/>
    </source>
</evidence>
<gene>
    <name evidence="10" type="ORF">F4556_004676</name>
</gene>
<evidence type="ECO:0000256" key="7">
    <source>
        <dbReference type="PIRSR" id="PIRSR002854-1"/>
    </source>
</evidence>
<dbReference type="Proteomes" id="UP000573327">
    <property type="component" value="Unassembled WGS sequence"/>
</dbReference>
<dbReference type="CDD" id="cd13596">
    <property type="entry name" value="PBP2_lipoprotein_GmpC"/>
    <property type="match status" value="1"/>
</dbReference>
<dbReference type="RefSeq" id="WP_184919266.1">
    <property type="nucleotide sequence ID" value="NZ_JACHJR010000001.1"/>
</dbReference>
<evidence type="ECO:0000256" key="6">
    <source>
        <dbReference type="PIRNR" id="PIRNR002854"/>
    </source>
</evidence>
<accession>A0A7W7WJA7</accession>
<feature type="signal peptide" evidence="9">
    <location>
        <begin position="1"/>
        <end position="25"/>
    </location>
</feature>
<keyword evidence="11" id="KW-1185">Reference proteome</keyword>
<dbReference type="AlphaFoldDB" id="A0A7W7WJA7"/>
<protein>
    <recommendedName>
        <fullName evidence="6">Lipoprotein</fullName>
    </recommendedName>
</protein>
<keyword evidence="2 9" id="KW-0732">Signal</keyword>
<evidence type="ECO:0000256" key="1">
    <source>
        <dbReference type="ARBA" id="ARBA00004635"/>
    </source>
</evidence>
<keyword evidence="3" id="KW-0472">Membrane</keyword>
<reference evidence="10 11" key="1">
    <citation type="submission" date="2020-08" db="EMBL/GenBank/DDBJ databases">
        <title>Sequencing the genomes of 1000 actinobacteria strains.</title>
        <authorList>
            <person name="Klenk H.-P."/>
        </authorList>
    </citation>
    <scope>NUCLEOTIDE SEQUENCE [LARGE SCALE GENOMIC DNA]</scope>
    <source>
        <strain evidence="10 11">DSM 44786</strain>
    </source>
</reference>
<dbReference type="GO" id="GO:0016020">
    <property type="term" value="C:membrane"/>
    <property type="evidence" value="ECO:0007669"/>
    <property type="project" value="UniProtKB-SubCell"/>
</dbReference>
<dbReference type="Gene3D" id="3.40.190.10">
    <property type="entry name" value="Periplasmic binding protein-like II"/>
    <property type="match status" value="2"/>
</dbReference>
<dbReference type="Pfam" id="PF03180">
    <property type="entry name" value="Lipoprotein_9"/>
    <property type="match status" value="1"/>
</dbReference>
<evidence type="ECO:0000256" key="9">
    <source>
        <dbReference type="SAM" id="SignalP"/>
    </source>
</evidence>
<keyword evidence="4" id="KW-0564">Palmitate</keyword>
<dbReference type="SUPFAM" id="SSF53850">
    <property type="entry name" value="Periplasmic binding protein-like II"/>
    <property type="match status" value="1"/>
</dbReference>
<evidence type="ECO:0000256" key="3">
    <source>
        <dbReference type="ARBA" id="ARBA00023136"/>
    </source>
</evidence>
<feature type="region of interest" description="Disordered" evidence="8">
    <location>
        <begin position="258"/>
        <end position="293"/>
    </location>
</feature>
<proteinExistence type="inferred from homology"/>
<evidence type="ECO:0000313" key="11">
    <source>
        <dbReference type="Proteomes" id="UP000573327"/>
    </source>
</evidence>
<dbReference type="PANTHER" id="PTHR30429">
    <property type="entry name" value="D-METHIONINE-BINDING LIPOPROTEIN METQ"/>
    <property type="match status" value="1"/>
</dbReference>
<evidence type="ECO:0000256" key="5">
    <source>
        <dbReference type="ARBA" id="ARBA00023288"/>
    </source>
</evidence>
<comment type="similarity">
    <text evidence="6">Belongs to the nlpA lipoprotein family.</text>
</comment>
<dbReference type="InterPro" id="IPR004872">
    <property type="entry name" value="Lipoprotein_NlpA"/>
</dbReference>
<sequence>MDHPSFPVRLAATAAAIALSTTLLTACSTDSAGSGKVRIGISGASSDWDVLKQKAKAEGIEIELVTFDDYALPNKALAAGDIELNAFQHLAFLSQFNANNGTTIVPIGATSVSPLGLYSLKHKSVDQIPDGAKIAVPNDPSNQGRALRVLEQAKLIELKADTGLYGTPESISGNPKHLTIVPVDAQQTPRSLQDTAAAVINSGVAGQAGYEVKQAIFRDDPKNPGTRPYVNVIAARATDRDNPTYLKIAELYHSPEVQAAAAEESKGASVPSDLDRPALQAELDRLAKQVKGR</sequence>
<evidence type="ECO:0000256" key="8">
    <source>
        <dbReference type="SAM" id="MobiDB-lite"/>
    </source>
</evidence>
<organism evidence="10 11">
    <name type="scientific">Kitasatospora gansuensis</name>
    <dbReference type="NCBI Taxonomy" id="258050"/>
    <lineage>
        <taxon>Bacteria</taxon>
        <taxon>Bacillati</taxon>
        <taxon>Actinomycetota</taxon>
        <taxon>Actinomycetes</taxon>
        <taxon>Kitasatosporales</taxon>
        <taxon>Streptomycetaceae</taxon>
        <taxon>Kitasatospora</taxon>
    </lineage>
</organism>
<evidence type="ECO:0000256" key="2">
    <source>
        <dbReference type="ARBA" id="ARBA00022729"/>
    </source>
</evidence>
<dbReference type="PANTHER" id="PTHR30429:SF3">
    <property type="entry name" value="LIPOPROTEIN"/>
    <property type="match status" value="1"/>
</dbReference>
<keyword evidence="5 6" id="KW-0449">Lipoprotein</keyword>
<comment type="subcellular location">
    <subcellularLocation>
        <location evidence="1">Membrane</location>
        <topology evidence="1">Lipid-anchor</topology>
    </subcellularLocation>
</comment>
<feature type="lipid moiety-binding region" description="S-diacylglycerol cysteine" evidence="7">
    <location>
        <position position="27"/>
    </location>
</feature>
<feature type="chain" id="PRO_5039653280" description="Lipoprotein" evidence="9">
    <location>
        <begin position="26"/>
        <end position="293"/>
    </location>
</feature>
<evidence type="ECO:0000313" key="10">
    <source>
        <dbReference type="EMBL" id="MBB4949141.1"/>
    </source>
</evidence>